<dbReference type="InterPro" id="IPR018511">
    <property type="entry name" value="Hemolysin-typ_Ca-bd_CS"/>
</dbReference>
<accession>A0A0D1EM73</accession>
<dbReference type="EMBL" id="JYFE01000027">
    <property type="protein sequence ID" value="KIT16795.1"/>
    <property type="molecule type" value="Genomic_DNA"/>
</dbReference>
<feature type="compositionally biased region" description="Basic and acidic residues" evidence="3">
    <location>
        <begin position="231"/>
        <end position="240"/>
    </location>
</feature>
<name>A0A0D1EM73_9RHOB</name>
<comment type="caution">
    <text evidence="4">The sequence shown here is derived from an EMBL/GenBank/DDBJ whole genome shotgun (WGS) entry which is preliminary data.</text>
</comment>
<dbReference type="Proteomes" id="UP000032232">
    <property type="component" value="Unassembled WGS sequence"/>
</dbReference>
<feature type="region of interest" description="Disordered" evidence="3">
    <location>
        <begin position="190"/>
        <end position="249"/>
    </location>
</feature>
<sequence length="332" mass="34896">MLYWRIPGRDDDRELVLQSFDLSGQPLNAPVTVAQGEYDIYWNAKSARLPDGSFVVAFEDYVPAPSPSDELNIVIRRFDADGTPMGPEVMVNAPDPSVSHRLQDLVVSEDGTLRVVYSEDPHADPDAEVRVFVETLAISAVDYVGTRGDDVVSGDLTDDVIKGKKGDDVVYGLLGDDFLKGNGGNDHLDGGGGADTLSGGNGDDTMIGGNGNDSLMGNKDDDDVSGGAGNDRLKGGRGDDTLDGGAGNDRLVGNQGADTFVFDAALDQGADTIGKFDALDEILILGATAQSVSVTDAARGALVEYDGGTIFVERADVDAVTDALIFEQPDLF</sequence>
<dbReference type="PANTHER" id="PTHR38340:SF1">
    <property type="entry name" value="S-LAYER PROTEIN"/>
    <property type="match status" value="1"/>
</dbReference>
<dbReference type="AlphaFoldDB" id="A0A0D1EM73"/>
<keyword evidence="5" id="KW-1185">Reference proteome</keyword>
<evidence type="ECO:0000256" key="2">
    <source>
        <dbReference type="ARBA" id="ARBA00022525"/>
    </source>
</evidence>
<dbReference type="InterPro" id="IPR050557">
    <property type="entry name" value="RTX_toxin/Mannuronan_C5-epim"/>
</dbReference>
<dbReference type="OrthoDB" id="7652419at2"/>
<keyword evidence="2" id="KW-0964">Secreted</keyword>
<comment type="subcellular location">
    <subcellularLocation>
        <location evidence="1">Secreted</location>
    </subcellularLocation>
</comment>
<dbReference type="Pfam" id="PF00353">
    <property type="entry name" value="HemolysinCabind"/>
    <property type="match status" value="2"/>
</dbReference>
<gene>
    <name evidence="4" type="primary">apxIA_2</name>
    <name evidence="4" type="ORF">jaqu_15830</name>
</gene>
<organism evidence="4 5">
    <name type="scientific">Jannaschia aquimarina</name>
    <dbReference type="NCBI Taxonomy" id="935700"/>
    <lineage>
        <taxon>Bacteria</taxon>
        <taxon>Pseudomonadati</taxon>
        <taxon>Pseudomonadota</taxon>
        <taxon>Alphaproteobacteria</taxon>
        <taxon>Rhodobacterales</taxon>
        <taxon>Roseobacteraceae</taxon>
        <taxon>Jannaschia</taxon>
    </lineage>
</organism>
<evidence type="ECO:0000256" key="1">
    <source>
        <dbReference type="ARBA" id="ARBA00004613"/>
    </source>
</evidence>
<dbReference type="GO" id="GO:0005576">
    <property type="term" value="C:extracellular region"/>
    <property type="evidence" value="ECO:0007669"/>
    <property type="project" value="UniProtKB-SubCell"/>
</dbReference>
<dbReference type="InterPro" id="IPR011049">
    <property type="entry name" value="Serralysin-like_metalloprot_C"/>
</dbReference>
<dbReference type="PANTHER" id="PTHR38340">
    <property type="entry name" value="S-LAYER PROTEIN"/>
    <property type="match status" value="1"/>
</dbReference>
<proteinExistence type="predicted"/>
<evidence type="ECO:0000313" key="5">
    <source>
        <dbReference type="Proteomes" id="UP000032232"/>
    </source>
</evidence>
<dbReference type="InterPro" id="IPR001343">
    <property type="entry name" value="Hemolysn_Ca-bd"/>
</dbReference>
<dbReference type="SUPFAM" id="SSF51120">
    <property type="entry name" value="beta-Roll"/>
    <property type="match status" value="1"/>
</dbReference>
<evidence type="ECO:0000256" key="3">
    <source>
        <dbReference type="SAM" id="MobiDB-lite"/>
    </source>
</evidence>
<feature type="compositionally biased region" description="Gly residues" evidence="3">
    <location>
        <begin position="190"/>
        <end position="202"/>
    </location>
</feature>
<dbReference type="RefSeq" id="WP_052500843.1">
    <property type="nucleotide sequence ID" value="NZ_FZPF01000001.1"/>
</dbReference>
<dbReference type="PRINTS" id="PR00313">
    <property type="entry name" value="CABNDNGRPT"/>
</dbReference>
<dbReference type="STRING" id="935700.jaqu_15830"/>
<dbReference type="PROSITE" id="PS00330">
    <property type="entry name" value="HEMOLYSIN_CALCIUM"/>
    <property type="match status" value="1"/>
</dbReference>
<evidence type="ECO:0000313" key="4">
    <source>
        <dbReference type="EMBL" id="KIT16795.1"/>
    </source>
</evidence>
<dbReference type="PATRIC" id="fig|935700.4.peg.1639"/>
<dbReference type="Gene3D" id="2.150.10.10">
    <property type="entry name" value="Serralysin-like metalloprotease, C-terminal"/>
    <property type="match status" value="2"/>
</dbReference>
<protein>
    <submittedName>
        <fullName evidence="4">ApxIA_2 protein</fullName>
    </submittedName>
</protein>
<dbReference type="GO" id="GO:0005509">
    <property type="term" value="F:calcium ion binding"/>
    <property type="evidence" value="ECO:0007669"/>
    <property type="project" value="InterPro"/>
</dbReference>
<reference evidence="4 5" key="1">
    <citation type="submission" date="2015-02" db="EMBL/GenBank/DDBJ databases">
        <title>Genome Sequence of Jannaschia aquimarina DSM28248, a member of the Roseobacter clade.</title>
        <authorList>
            <person name="Voget S."/>
            <person name="Daniel R."/>
        </authorList>
    </citation>
    <scope>NUCLEOTIDE SEQUENCE [LARGE SCALE GENOMIC DNA]</scope>
    <source>
        <strain evidence="4 5">GSW-M26</strain>
    </source>
</reference>